<evidence type="ECO:0000313" key="3">
    <source>
        <dbReference type="Proteomes" id="UP000800094"/>
    </source>
</evidence>
<feature type="compositionally biased region" description="Basic residues" evidence="1">
    <location>
        <begin position="68"/>
        <end position="77"/>
    </location>
</feature>
<accession>A0A6A6IHF0</accession>
<evidence type="ECO:0000313" key="2">
    <source>
        <dbReference type="EMBL" id="KAF2249597.1"/>
    </source>
</evidence>
<dbReference type="EMBL" id="ML987195">
    <property type="protein sequence ID" value="KAF2249597.1"/>
    <property type="molecule type" value="Genomic_DNA"/>
</dbReference>
<dbReference type="RefSeq" id="XP_033684601.1">
    <property type="nucleotide sequence ID" value="XM_033822048.1"/>
</dbReference>
<dbReference type="GeneID" id="54575378"/>
<organism evidence="2 3">
    <name type="scientific">Trematosphaeria pertusa</name>
    <dbReference type="NCBI Taxonomy" id="390896"/>
    <lineage>
        <taxon>Eukaryota</taxon>
        <taxon>Fungi</taxon>
        <taxon>Dikarya</taxon>
        <taxon>Ascomycota</taxon>
        <taxon>Pezizomycotina</taxon>
        <taxon>Dothideomycetes</taxon>
        <taxon>Pleosporomycetidae</taxon>
        <taxon>Pleosporales</taxon>
        <taxon>Massarineae</taxon>
        <taxon>Trematosphaeriaceae</taxon>
        <taxon>Trematosphaeria</taxon>
    </lineage>
</organism>
<name>A0A6A6IHF0_9PLEO</name>
<gene>
    <name evidence="2" type="ORF">BU26DRAFT_320405</name>
</gene>
<keyword evidence="3" id="KW-1185">Reference proteome</keyword>
<dbReference type="Proteomes" id="UP000800094">
    <property type="component" value="Unassembled WGS sequence"/>
</dbReference>
<feature type="region of interest" description="Disordered" evidence="1">
    <location>
        <begin position="36"/>
        <end position="77"/>
    </location>
</feature>
<evidence type="ECO:0000256" key="1">
    <source>
        <dbReference type="SAM" id="MobiDB-lite"/>
    </source>
</evidence>
<proteinExistence type="predicted"/>
<reference evidence="2" key="1">
    <citation type="journal article" date="2020" name="Stud. Mycol.">
        <title>101 Dothideomycetes genomes: a test case for predicting lifestyles and emergence of pathogens.</title>
        <authorList>
            <person name="Haridas S."/>
            <person name="Albert R."/>
            <person name="Binder M."/>
            <person name="Bloem J."/>
            <person name="Labutti K."/>
            <person name="Salamov A."/>
            <person name="Andreopoulos B."/>
            <person name="Baker S."/>
            <person name="Barry K."/>
            <person name="Bills G."/>
            <person name="Bluhm B."/>
            <person name="Cannon C."/>
            <person name="Castanera R."/>
            <person name="Culley D."/>
            <person name="Daum C."/>
            <person name="Ezra D."/>
            <person name="Gonzalez J."/>
            <person name="Henrissat B."/>
            <person name="Kuo A."/>
            <person name="Liang C."/>
            <person name="Lipzen A."/>
            <person name="Lutzoni F."/>
            <person name="Magnuson J."/>
            <person name="Mondo S."/>
            <person name="Nolan M."/>
            <person name="Ohm R."/>
            <person name="Pangilinan J."/>
            <person name="Park H.-J."/>
            <person name="Ramirez L."/>
            <person name="Alfaro M."/>
            <person name="Sun H."/>
            <person name="Tritt A."/>
            <person name="Yoshinaga Y."/>
            <person name="Zwiers L.-H."/>
            <person name="Turgeon B."/>
            <person name="Goodwin S."/>
            <person name="Spatafora J."/>
            <person name="Crous P."/>
            <person name="Grigoriev I."/>
        </authorList>
    </citation>
    <scope>NUCLEOTIDE SEQUENCE</scope>
    <source>
        <strain evidence="2">CBS 122368</strain>
    </source>
</reference>
<sequence>MDGLQDSMRSICHSACELASIRTATSRIRECSTMSSSALSSSGSGGGESGQVRRASRLPAHSGTVAGHSRRGSSRSKRLASSGLPLFWGGCLGIVDCGCCVEKEWQKGWQNARICRQKLRMRVGWWTGFVLHRAGATAFDSRYTPLSSVRWGIAPGIAHLSQRSPIRRRCTLVCCTPALRSPVWQESHRRRRAWTPGPFHRSR</sequence>
<protein>
    <submittedName>
        <fullName evidence="2">Uncharacterized protein</fullName>
    </submittedName>
</protein>
<dbReference type="AlphaFoldDB" id="A0A6A6IHF0"/>